<dbReference type="Pfam" id="PF13302">
    <property type="entry name" value="Acetyltransf_3"/>
    <property type="match status" value="1"/>
</dbReference>
<dbReference type="InterPro" id="IPR000182">
    <property type="entry name" value="GNAT_dom"/>
</dbReference>
<name>A0A1I0YTL1_9BACT</name>
<dbReference type="PANTHER" id="PTHR43792">
    <property type="entry name" value="GNAT FAMILY, PUTATIVE (AFU_ORTHOLOGUE AFUA_3G00765)-RELATED-RELATED"/>
    <property type="match status" value="1"/>
</dbReference>
<reference evidence="2 3" key="1">
    <citation type="submission" date="2016-10" db="EMBL/GenBank/DDBJ databases">
        <authorList>
            <person name="de Groot N.N."/>
        </authorList>
    </citation>
    <scope>NUCLEOTIDE SEQUENCE [LARGE SCALE GENOMIC DNA]</scope>
    <source>
        <strain evidence="2 3">DSM 23399</strain>
    </source>
</reference>
<evidence type="ECO:0000313" key="2">
    <source>
        <dbReference type="EMBL" id="SFB16327.1"/>
    </source>
</evidence>
<dbReference type="AlphaFoldDB" id="A0A1I0YTL1"/>
<dbReference type="InterPro" id="IPR016181">
    <property type="entry name" value="Acyl_CoA_acyltransferase"/>
</dbReference>
<dbReference type="RefSeq" id="WP_092896031.1">
    <property type="nucleotide sequence ID" value="NZ_FOKK01000005.1"/>
</dbReference>
<dbReference type="Gene3D" id="3.40.630.30">
    <property type="match status" value="1"/>
</dbReference>
<dbReference type="STRING" id="237018.SAMN04489723_10532"/>
<proteinExistence type="predicted"/>
<protein>
    <submittedName>
        <fullName evidence="2">Protein N-acetyltransferase, RimJ/RimL family</fullName>
    </submittedName>
</protein>
<keyword evidence="2" id="KW-0808">Transferase</keyword>
<feature type="domain" description="N-acetyltransferase" evidence="1">
    <location>
        <begin position="31"/>
        <end position="170"/>
    </location>
</feature>
<evidence type="ECO:0000313" key="3">
    <source>
        <dbReference type="Proteomes" id="UP000198790"/>
    </source>
</evidence>
<keyword evidence="3" id="KW-1185">Reference proteome</keyword>
<dbReference type="PANTHER" id="PTHR43792:SF13">
    <property type="entry name" value="ACETYLTRANSFERASE"/>
    <property type="match status" value="1"/>
</dbReference>
<sequence>MIETERLIIKPLSYDQLVKYTKCDNSLEQELNLNETSRTISPELKEAFEQTILPNVADESKNYLYSTLWTAISKAENKMIGDLCIVGEPNSEGEIEIGYGTYEEFQSKGYMTEIVAGIITWAKTQSQVKSILASTEKSNTASFKVLEKNKFTKIGETEILYNWKLEMETD</sequence>
<accession>A0A1I0YTL1</accession>
<organism evidence="2 3">
    <name type="scientific">Algoriphagus aquimarinus</name>
    <dbReference type="NCBI Taxonomy" id="237018"/>
    <lineage>
        <taxon>Bacteria</taxon>
        <taxon>Pseudomonadati</taxon>
        <taxon>Bacteroidota</taxon>
        <taxon>Cytophagia</taxon>
        <taxon>Cytophagales</taxon>
        <taxon>Cyclobacteriaceae</taxon>
        <taxon>Algoriphagus</taxon>
    </lineage>
</organism>
<evidence type="ECO:0000259" key="1">
    <source>
        <dbReference type="PROSITE" id="PS51186"/>
    </source>
</evidence>
<dbReference type="OrthoDB" id="9811523at2"/>
<gene>
    <name evidence="2" type="ORF">SAMN04489723_10532</name>
</gene>
<dbReference type="SUPFAM" id="SSF55729">
    <property type="entry name" value="Acyl-CoA N-acyltransferases (Nat)"/>
    <property type="match status" value="1"/>
</dbReference>
<dbReference type="PROSITE" id="PS51186">
    <property type="entry name" value="GNAT"/>
    <property type="match status" value="1"/>
</dbReference>
<dbReference type="Proteomes" id="UP000198790">
    <property type="component" value="Unassembled WGS sequence"/>
</dbReference>
<dbReference type="GO" id="GO:0016747">
    <property type="term" value="F:acyltransferase activity, transferring groups other than amino-acyl groups"/>
    <property type="evidence" value="ECO:0007669"/>
    <property type="project" value="InterPro"/>
</dbReference>
<dbReference type="EMBL" id="FOKK01000005">
    <property type="protein sequence ID" value="SFB16327.1"/>
    <property type="molecule type" value="Genomic_DNA"/>
</dbReference>
<dbReference type="InterPro" id="IPR051531">
    <property type="entry name" value="N-acetyltransferase"/>
</dbReference>